<dbReference type="Pfam" id="PF02550">
    <property type="entry name" value="AcetylCoA_hydro"/>
    <property type="match status" value="1"/>
</dbReference>
<dbReference type="Gene3D" id="3.30.750.70">
    <property type="entry name" value="4-hydroxybutyrate coenzyme like domains"/>
    <property type="match status" value="1"/>
</dbReference>
<dbReference type="OrthoDB" id="10250396at2759"/>
<reference evidence="5 6" key="1">
    <citation type="journal article" date="2015" name="Plant Cell">
        <title>Oil accumulation by the oleaginous diatom Fistulifera solaris as revealed by the genome and transcriptome.</title>
        <authorList>
            <person name="Tanaka T."/>
            <person name="Maeda Y."/>
            <person name="Veluchamy A."/>
            <person name="Tanaka M."/>
            <person name="Abida H."/>
            <person name="Marechal E."/>
            <person name="Bowler C."/>
            <person name="Muto M."/>
            <person name="Sunaga Y."/>
            <person name="Tanaka M."/>
            <person name="Yoshino T."/>
            <person name="Taniguchi T."/>
            <person name="Fukuda Y."/>
            <person name="Nemoto M."/>
            <person name="Matsumoto M."/>
            <person name="Wong P.S."/>
            <person name="Aburatani S."/>
            <person name="Fujibuchi W."/>
        </authorList>
    </citation>
    <scope>NUCLEOTIDE SEQUENCE [LARGE SCALE GENOMIC DNA]</scope>
    <source>
        <strain evidence="5 6">JPCC DA0580</strain>
    </source>
</reference>
<dbReference type="GO" id="GO:0008775">
    <property type="term" value="F:acetate CoA-transferase activity"/>
    <property type="evidence" value="ECO:0007669"/>
    <property type="project" value="InterPro"/>
</dbReference>
<dbReference type="InParanoid" id="A0A1Z5KH70"/>
<accession>A0A1Z5KH70</accession>
<organism evidence="5 6">
    <name type="scientific">Fistulifera solaris</name>
    <name type="common">Oleaginous diatom</name>
    <dbReference type="NCBI Taxonomy" id="1519565"/>
    <lineage>
        <taxon>Eukaryota</taxon>
        <taxon>Sar</taxon>
        <taxon>Stramenopiles</taxon>
        <taxon>Ochrophyta</taxon>
        <taxon>Bacillariophyta</taxon>
        <taxon>Bacillariophyceae</taxon>
        <taxon>Bacillariophycidae</taxon>
        <taxon>Naviculales</taxon>
        <taxon>Naviculaceae</taxon>
        <taxon>Fistulifera</taxon>
    </lineage>
</organism>
<dbReference type="PANTHER" id="PTHR21432">
    <property type="entry name" value="ACETYL-COA HYDROLASE-RELATED"/>
    <property type="match status" value="1"/>
</dbReference>
<feature type="domain" description="Acetyl-CoA hydrolase/transferase C-terminal" evidence="4">
    <location>
        <begin position="295"/>
        <end position="447"/>
    </location>
</feature>
<dbReference type="InterPro" id="IPR046433">
    <property type="entry name" value="ActCoA_hydro"/>
</dbReference>
<keyword evidence="6" id="KW-1185">Reference proteome</keyword>
<gene>
    <name evidence="5" type="ORF">FisN_15Lh039</name>
</gene>
<dbReference type="EMBL" id="BDSP01000229">
    <property type="protein sequence ID" value="GAX25670.1"/>
    <property type="molecule type" value="Genomic_DNA"/>
</dbReference>
<dbReference type="SUPFAM" id="SSF100950">
    <property type="entry name" value="NagB/RpiA/CoA transferase-like"/>
    <property type="match status" value="2"/>
</dbReference>
<dbReference type="InterPro" id="IPR038460">
    <property type="entry name" value="AcetylCoA_hyd_C_sf"/>
</dbReference>
<evidence type="ECO:0000259" key="4">
    <source>
        <dbReference type="Pfam" id="PF13336"/>
    </source>
</evidence>
<name>A0A1Z5KH70_FISSO</name>
<evidence type="ECO:0000256" key="1">
    <source>
        <dbReference type="ARBA" id="ARBA00009632"/>
    </source>
</evidence>
<dbReference type="SUPFAM" id="SSF55729">
    <property type="entry name" value="Acyl-CoA N-acyltransferases (Nat)"/>
    <property type="match status" value="1"/>
</dbReference>
<dbReference type="Gene3D" id="3.40.630.30">
    <property type="match status" value="1"/>
</dbReference>
<dbReference type="Gene3D" id="3.40.1080.20">
    <property type="entry name" value="Acetyl-CoA hydrolase/transferase C-terminal domain"/>
    <property type="match status" value="1"/>
</dbReference>
<evidence type="ECO:0000259" key="3">
    <source>
        <dbReference type="Pfam" id="PF02550"/>
    </source>
</evidence>
<evidence type="ECO:0000313" key="5">
    <source>
        <dbReference type="EMBL" id="GAX25670.1"/>
    </source>
</evidence>
<comment type="similarity">
    <text evidence="1">Belongs to the acetyl-CoA hydrolase/transferase family.</text>
</comment>
<dbReference type="GO" id="GO:0006083">
    <property type="term" value="P:acetate metabolic process"/>
    <property type="evidence" value="ECO:0007669"/>
    <property type="project" value="InterPro"/>
</dbReference>
<evidence type="ECO:0000256" key="2">
    <source>
        <dbReference type="ARBA" id="ARBA00022679"/>
    </source>
</evidence>
<dbReference type="InterPro" id="IPR003702">
    <property type="entry name" value="ActCoA_hydro_N"/>
</dbReference>
<protein>
    <submittedName>
        <fullName evidence="5">Uncharacterized protein</fullName>
    </submittedName>
</protein>
<dbReference type="InterPro" id="IPR026888">
    <property type="entry name" value="AcetylCoA_hyd_C"/>
</dbReference>
<sequence>MTSTPGNSVIPWESKEIKLEDVPDKIPNGSNVYIGSCSSTPEAVLNALVEHWKSTDIQILQMIPGGNLPHMKENIDRFRTSSFFSLSKTMYLGLEKINTSKKMEGLADYRPMSYSSVPRLLKENIVSVDVAVIKVTPPHKGFVSLGCGVEHTMSFIRHAKVVVAEVNRHMPWTEGHSKLRVEDIDWWVRHDQPLLTTEQLWPDLLKDHDMNRYPQEVIDAIGENLVKLIPDGATLKFGWSPMSYVVLPFLHRHKNLGLHTDVLLEDMFRLHESGVFNNSLKTLDMGRTVVSQAHGSADLYEYLDRNPAIEFRSSDYVNDPLTLGKMDNLIVIEGALKVDMTGQVATDSIAHKFYGGVASTSESVRGAHFSKGGFPIVVLPSKSLQGRSNLLFALPPGSGVTITRSDVEFVVTEHGIAYLYGKSIRERCLALIEIAHPDFRNELLEEAKRNKYISLSQPGYFLQSKYPAQFECMHTTKLGKEVFVRPIKITDEDILRAFFHKLSDHSVYLRYFRRMQSMPQRILQQFTDLNYSSDMALVVLYPPPHLSGNSSELVAIGQWITDPRDSHSVPEMAFQVRDDWQGHGLGKYLFLRILELSKYYYEHVQFKADVLADNQAMRHVFEQAPIPYRKRSEFGVITYTFDLPEKKELVS</sequence>
<comment type="caution">
    <text evidence="5">The sequence shown here is derived from an EMBL/GenBank/DDBJ whole genome shotgun (WGS) entry which is preliminary data.</text>
</comment>
<dbReference type="Gene3D" id="3.40.1080.10">
    <property type="entry name" value="Glutaconate Coenzyme A-transferase"/>
    <property type="match status" value="1"/>
</dbReference>
<dbReference type="Proteomes" id="UP000198406">
    <property type="component" value="Unassembled WGS sequence"/>
</dbReference>
<dbReference type="PANTHER" id="PTHR21432:SF20">
    <property type="entry name" value="ACETYL-COA HYDROLASE"/>
    <property type="match status" value="1"/>
</dbReference>
<dbReference type="Pfam" id="PF13336">
    <property type="entry name" value="AcetylCoA_hyd_C"/>
    <property type="match status" value="1"/>
</dbReference>
<dbReference type="InterPro" id="IPR016181">
    <property type="entry name" value="Acyl_CoA_acyltransferase"/>
</dbReference>
<dbReference type="InterPro" id="IPR037171">
    <property type="entry name" value="NagB/RpiA_transferase-like"/>
</dbReference>
<evidence type="ECO:0000313" key="6">
    <source>
        <dbReference type="Proteomes" id="UP000198406"/>
    </source>
</evidence>
<proteinExistence type="inferred from homology"/>
<feature type="domain" description="Acetyl-CoA hydrolase/transferase N-terminal" evidence="3">
    <location>
        <begin position="12"/>
        <end position="189"/>
    </location>
</feature>
<keyword evidence="2" id="KW-0808">Transferase</keyword>
<dbReference type="AlphaFoldDB" id="A0A1Z5KH70"/>